<feature type="binding site" evidence="5">
    <location>
        <position position="66"/>
    </location>
    <ligand>
        <name>substrate</name>
    </ligand>
</feature>
<comment type="pathway">
    <text evidence="5">Cofactor biosynthesis; pyridoxine 5'-phosphate biosynthesis; pyridoxine 5'-phosphate from D-erythrose 4-phosphate: step 2/5.</text>
</comment>
<dbReference type="Pfam" id="PF11890">
    <property type="entry name" value="DUF3410"/>
    <property type="match status" value="1"/>
</dbReference>
<comment type="catalytic activity">
    <reaction evidence="5">
        <text>4-phospho-D-erythronate + NAD(+) = (R)-3-hydroxy-2-oxo-4-phosphooxybutanoate + NADH + H(+)</text>
        <dbReference type="Rhea" id="RHEA:18829"/>
        <dbReference type="ChEBI" id="CHEBI:15378"/>
        <dbReference type="ChEBI" id="CHEBI:57540"/>
        <dbReference type="ChEBI" id="CHEBI:57945"/>
        <dbReference type="ChEBI" id="CHEBI:58538"/>
        <dbReference type="ChEBI" id="CHEBI:58766"/>
        <dbReference type="EC" id="1.1.1.290"/>
    </reaction>
</comment>
<keyword evidence="2 5" id="KW-0560">Oxidoreductase</keyword>
<dbReference type="UniPathway" id="UPA00244">
    <property type="reaction ID" value="UER00310"/>
</dbReference>
<feature type="active site" description="Proton donor" evidence="5">
    <location>
        <position position="257"/>
    </location>
</feature>
<keyword evidence="1 5" id="KW-0963">Cytoplasm</keyword>
<evidence type="ECO:0000256" key="5">
    <source>
        <dbReference type="HAMAP-Rule" id="MF_01825"/>
    </source>
</evidence>
<keyword evidence="4 5" id="KW-0664">Pyridoxine biosynthesis</keyword>
<dbReference type="PATRIC" id="fig|1562970.3.peg.1072"/>
<feature type="domain" description="D-isomer specific 2-hydroxyacid dehydrogenase NAD-binding" evidence="6">
    <location>
        <begin position="112"/>
        <end position="259"/>
    </location>
</feature>
<protein>
    <recommendedName>
        <fullName evidence="5">Erythronate-4-phosphate dehydrogenase</fullName>
        <ecNumber evidence="5">1.1.1.290</ecNumber>
    </recommendedName>
</protein>
<dbReference type="AlphaFoldDB" id="A0A098C1M2"/>
<dbReference type="SUPFAM" id="SSF51735">
    <property type="entry name" value="NAD(P)-binding Rossmann-fold domains"/>
    <property type="match status" value="1"/>
</dbReference>
<dbReference type="Proteomes" id="UP000032417">
    <property type="component" value="Chromosome 1"/>
</dbReference>
<evidence type="ECO:0000313" key="8">
    <source>
        <dbReference type="EMBL" id="CEA15837.1"/>
    </source>
</evidence>
<feature type="binding site" evidence="5">
    <location>
        <position position="178"/>
    </location>
    <ligand>
        <name>NAD(+)</name>
        <dbReference type="ChEBI" id="CHEBI:57540"/>
    </ligand>
</feature>
<dbReference type="InterPro" id="IPR024531">
    <property type="entry name" value="Erythronate-4-P_DHase_dimer"/>
</dbReference>
<comment type="subcellular location">
    <subcellularLocation>
        <location evidence="5">Cytoplasm</location>
    </subcellularLocation>
</comment>
<gene>
    <name evidence="5 8" type="primary">pdxB</name>
    <name evidence="8" type="ORF">ING2E5B_1084</name>
</gene>
<comment type="caution">
    <text evidence="5">Lacks conserved residue(s) required for the propagation of feature annotation.</text>
</comment>
<feature type="binding site" evidence="5">
    <location>
        <position position="146"/>
    </location>
    <ligand>
        <name>NAD(+)</name>
        <dbReference type="ChEBI" id="CHEBI:57540"/>
    </ligand>
</feature>
<dbReference type="InterPro" id="IPR036291">
    <property type="entry name" value="NAD(P)-bd_dom_sf"/>
</dbReference>
<dbReference type="NCBIfam" id="NF001309">
    <property type="entry name" value="PRK00257.1"/>
    <property type="match status" value="1"/>
</dbReference>
<reference evidence="8 9" key="1">
    <citation type="submission" date="2014-08" db="EMBL/GenBank/DDBJ databases">
        <authorList>
            <person name="Wibberg D."/>
        </authorList>
    </citation>
    <scope>NUCLEOTIDE SEQUENCE [LARGE SCALE GENOMIC DNA]</scope>
    <source>
        <strain evidence="9">ING2-E5B</strain>
    </source>
</reference>
<comment type="similarity">
    <text evidence="5">Belongs to the D-isomer specific 2-hydroxyacid dehydrogenase family. PdxB subfamily.</text>
</comment>
<organism evidence="8 9">
    <name type="scientific">Fermentimonas caenicola</name>
    <dbReference type="NCBI Taxonomy" id="1562970"/>
    <lineage>
        <taxon>Bacteria</taxon>
        <taxon>Pseudomonadati</taxon>
        <taxon>Bacteroidota</taxon>
        <taxon>Bacteroidia</taxon>
        <taxon>Bacteroidales</taxon>
        <taxon>Dysgonomonadaceae</taxon>
        <taxon>Fermentimonas</taxon>
    </lineage>
</organism>
<proteinExistence type="inferred from homology"/>
<accession>A0A098C1M2</accession>
<dbReference type="InterPro" id="IPR020921">
    <property type="entry name" value="Erythronate-4-P_DHase"/>
</dbReference>
<feature type="binding site" evidence="5">
    <location>
        <position position="261"/>
    </location>
    <ligand>
        <name>substrate</name>
    </ligand>
</feature>
<keyword evidence="3 5" id="KW-0520">NAD</keyword>
<sequence>MKILADSHIPFLKGVAEQFGEVEYLPGNQFTRDAIKLKDALIVRTVTHFGYDILHGSSVKLICSATIGYDHIDTEYCDSHGIAWRTAPGCNASSVEQYITASLLFLARKYNFNLKEKTIGIVGVGNVGSKVAVACRKLGMNVLLNDPPREKAEGSNSETEFVNIRTIQLEADIITFHTPLTKVGEHKTFHLVDNSFLNFLERKPFIINAARGAVTSNQSLKKALNNGNISGVVLDCWENEPEIDAELLSMAEIATPHIAGYSADGKWTATKMSIDNLKDHFGLDITPVYQPIPEPKEPVIDLKGIAPEDQLAHAVWHSYNPMRETELLKTSPEKFYWFRSNYPLRREYHAFTVINSHNSVHQKLKDLGFNII</sequence>
<feature type="active site" evidence="5">
    <location>
        <position position="211"/>
    </location>
</feature>
<evidence type="ECO:0000313" key="9">
    <source>
        <dbReference type="Proteomes" id="UP000032417"/>
    </source>
</evidence>
<keyword evidence="9" id="KW-1185">Reference proteome</keyword>
<dbReference type="InterPro" id="IPR038251">
    <property type="entry name" value="PdxB_dimer_sf"/>
</dbReference>
<dbReference type="KEGG" id="pbt:ING2E5B_1084"/>
<feature type="domain" description="Erythronate-4-phosphate dehydrogenase dimerisation" evidence="7">
    <location>
        <begin position="293"/>
        <end position="368"/>
    </location>
</feature>
<evidence type="ECO:0000259" key="7">
    <source>
        <dbReference type="Pfam" id="PF11890"/>
    </source>
</evidence>
<comment type="subunit">
    <text evidence="5">Homodimer.</text>
</comment>
<name>A0A098C1M2_9BACT</name>
<dbReference type="HOGENOM" id="CLU_019796_4_0_10"/>
<feature type="binding site" evidence="5">
    <location>
        <position position="235"/>
    </location>
    <ligand>
        <name>NAD(+)</name>
        <dbReference type="ChEBI" id="CHEBI:57540"/>
    </ligand>
</feature>
<evidence type="ECO:0000256" key="3">
    <source>
        <dbReference type="ARBA" id="ARBA00023027"/>
    </source>
</evidence>
<dbReference type="InterPro" id="IPR050223">
    <property type="entry name" value="D-isomer_2-hydroxyacid_DH"/>
</dbReference>
<feature type="binding site" evidence="5">
    <location>
        <position position="260"/>
    </location>
    <ligand>
        <name>NAD(+)</name>
        <dbReference type="ChEBI" id="CHEBI:57540"/>
    </ligand>
</feature>
<dbReference type="HAMAP" id="MF_01825">
    <property type="entry name" value="PdxB"/>
    <property type="match status" value="1"/>
</dbReference>
<evidence type="ECO:0000256" key="4">
    <source>
        <dbReference type="ARBA" id="ARBA00023096"/>
    </source>
</evidence>
<feature type="active site" evidence="5">
    <location>
        <position position="240"/>
    </location>
</feature>
<evidence type="ECO:0000259" key="6">
    <source>
        <dbReference type="Pfam" id="PF02826"/>
    </source>
</evidence>
<dbReference type="GO" id="GO:0005737">
    <property type="term" value="C:cytoplasm"/>
    <property type="evidence" value="ECO:0007669"/>
    <property type="project" value="UniProtKB-SubCell"/>
</dbReference>
<dbReference type="GO" id="GO:0008615">
    <property type="term" value="P:pyridoxine biosynthetic process"/>
    <property type="evidence" value="ECO:0007669"/>
    <property type="project" value="UniProtKB-UniRule"/>
</dbReference>
<dbReference type="Gene3D" id="3.30.1370.170">
    <property type="match status" value="1"/>
</dbReference>
<dbReference type="GO" id="GO:0046983">
    <property type="term" value="F:protein dimerization activity"/>
    <property type="evidence" value="ECO:0007669"/>
    <property type="project" value="InterPro"/>
</dbReference>
<dbReference type="SUPFAM" id="SSF52283">
    <property type="entry name" value="Formate/glycerate dehydrogenase catalytic domain-like"/>
    <property type="match status" value="1"/>
</dbReference>
<dbReference type="CDD" id="cd12158">
    <property type="entry name" value="ErythrP_dh"/>
    <property type="match status" value="1"/>
</dbReference>
<dbReference type="GO" id="GO:0051287">
    <property type="term" value="F:NAD binding"/>
    <property type="evidence" value="ECO:0007669"/>
    <property type="project" value="InterPro"/>
</dbReference>
<evidence type="ECO:0000256" key="1">
    <source>
        <dbReference type="ARBA" id="ARBA00022490"/>
    </source>
</evidence>
<dbReference type="EC" id="1.1.1.290" evidence="5"/>
<dbReference type="Gene3D" id="3.40.50.720">
    <property type="entry name" value="NAD(P)-binding Rossmann-like Domain"/>
    <property type="match status" value="2"/>
</dbReference>
<dbReference type="InterPro" id="IPR006140">
    <property type="entry name" value="D-isomer_DH_NAD-bd"/>
</dbReference>
<dbReference type="EMBL" id="LN515532">
    <property type="protein sequence ID" value="CEA15837.1"/>
    <property type="molecule type" value="Genomic_DNA"/>
</dbReference>
<dbReference type="OrthoDB" id="1522997at2"/>
<comment type="function">
    <text evidence="5">Catalyzes the oxidation of erythronate-4-phosphate to 3-hydroxy-2-oxo-4-phosphonooxybutanoate.</text>
</comment>
<feature type="binding site" evidence="5">
    <location>
        <position position="45"/>
    </location>
    <ligand>
        <name>substrate</name>
    </ligand>
</feature>
<dbReference type="GO" id="GO:0033711">
    <property type="term" value="F:4-phosphoerythronate dehydrogenase activity"/>
    <property type="evidence" value="ECO:0007669"/>
    <property type="project" value="UniProtKB-EC"/>
</dbReference>
<evidence type="ECO:0000256" key="2">
    <source>
        <dbReference type="ARBA" id="ARBA00023002"/>
    </source>
</evidence>
<dbReference type="PANTHER" id="PTHR10996">
    <property type="entry name" value="2-HYDROXYACID DEHYDROGENASE-RELATED"/>
    <property type="match status" value="1"/>
</dbReference>
<dbReference type="Pfam" id="PF02826">
    <property type="entry name" value="2-Hacid_dh_C"/>
    <property type="match status" value="1"/>
</dbReference>
<dbReference type="STRING" id="1562970.ING2E5B_1084"/>